<dbReference type="PANTHER" id="PTHR45527">
    <property type="entry name" value="NONRIBOSOMAL PEPTIDE SYNTHETASE"/>
    <property type="match status" value="1"/>
</dbReference>
<dbReference type="InterPro" id="IPR010071">
    <property type="entry name" value="AA_adenyl_dom"/>
</dbReference>
<gene>
    <name evidence="5" type="ORF">N7456_007478</name>
</gene>
<dbReference type="FunFam" id="3.40.50.12780:FF:000014">
    <property type="entry name" value="Nonribosomal peptide synthetase 1"/>
    <property type="match status" value="1"/>
</dbReference>
<keyword evidence="6" id="KW-1185">Reference proteome</keyword>
<dbReference type="GO" id="GO:0031177">
    <property type="term" value="F:phosphopantetheine binding"/>
    <property type="evidence" value="ECO:0007669"/>
    <property type="project" value="TreeGrafter"/>
</dbReference>
<dbReference type="AlphaFoldDB" id="A0A9W9FB69"/>
<reference evidence="5" key="2">
    <citation type="journal article" date="2023" name="IMA Fungus">
        <title>Comparative genomic study of the Penicillium genus elucidates a diverse pangenome and 15 lateral gene transfer events.</title>
        <authorList>
            <person name="Petersen C."/>
            <person name="Sorensen T."/>
            <person name="Nielsen M.R."/>
            <person name="Sondergaard T.E."/>
            <person name="Sorensen J.L."/>
            <person name="Fitzpatrick D.A."/>
            <person name="Frisvad J.C."/>
            <person name="Nielsen K.L."/>
        </authorList>
    </citation>
    <scope>NUCLEOTIDE SEQUENCE</scope>
    <source>
        <strain evidence="5">IBT 30069</strain>
    </source>
</reference>
<dbReference type="CDD" id="cd05918">
    <property type="entry name" value="A_NRPS_SidN3_like"/>
    <property type="match status" value="1"/>
</dbReference>
<dbReference type="Pfam" id="PF00501">
    <property type="entry name" value="AMP-binding"/>
    <property type="match status" value="1"/>
</dbReference>
<dbReference type="GO" id="GO:0043041">
    <property type="term" value="P:amino acid activation for nonribosomal peptide biosynthetic process"/>
    <property type="evidence" value="ECO:0007669"/>
    <property type="project" value="TreeGrafter"/>
</dbReference>
<dbReference type="NCBIfam" id="TIGR01733">
    <property type="entry name" value="AA-adenyl-dom"/>
    <property type="match status" value="1"/>
</dbReference>
<reference evidence="5" key="1">
    <citation type="submission" date="2022-11" db="EMBL/GenBank/DDBJ databases">
        <authorList>
            <person name="Petersen C."/>
        </authorList>
    </citation>
    <scope>NUCLEOTIDE SEQUENCE</scope>
    <source>
        <strain evidence="5">IBT 30069</strain>
    </source>
</reference>
<dbReference type="PANTHER" id="PTHR45527:SF1">
    <property type="entry name" value="FATTY ACID SYNTHASE"/>
    <property type="match status" value="1"/>
</dbReference>
<sequence length="481" mass="52563">MCILVNTTTPWFSNDVSSCNIARTFKHILGEILEKPYLKLSNLNLITEEEKSWLAAWNAPIPKQRAICIHTSILQNCSKGPQKPAVSAWDGNFTYGDLDELSGRLALYLRTLKLPPGTIIPLFFEKTKWAIVAVLGVLRAGAAYVIVDPASPISRTMSICKDVDAEVMVCSNTCLHLANKLVAQVIAVEEAVKYDNISQHAELDDILVKLTDPVYAVFTSGSTGRPKGVVIEHGGFFKRAMANGPTLSLSDESRILQFASFVFDVANRDILYTLLYGGCICMPSESQRSNDLALFMNQQRVNWASITPSTSRILEPSKLPFLKTLVLCGEPMNASLVAKWADRLRLINAYGPSEATTISCMATVTSSSKAMNIGKGSGSVLWIVDPDDHDRLAPLGAVGELVIESPSVGRGYLNRPLESAASFLTTTSWLSQFRNEPSCSLLYKTGDLAHYDADGTILFAGRKDGQIKINGQRVDVGEIEH</sequence>
<evidence type="ECO:0000256" key="2">
    <source>
        <dbReference type="ARBA" id="ARBA00022553"/>
    </source>
</evidence>
<evidence type="ECO:0000256" key="1">
    <source>
        <dbReference type="ARBA" id="ARBA00022450"/>
    </source>
</evidence>
<comment type="caution">
    <text evidence="5">The sequence shown here is derived from an EMBL/GenBank/DDBJ whole genome shotgun (WGS) entry which is preliminary data.</text>
</comment>
<name>A0A9W9FB69_9EURO</name>
<dbReference type="Proteomes" id="UP001149165">
    <property type="component" value="Unassembled WGS sequence"/>
</dbReference>
<dbReference type="SUPFAM" id="SSF56801">
    <property type="entry name" value="Acetyl-CoA synthetase-like"/>
    <property type="match status" value="1"/>
</dbReference>
<feature type="domain" description="AMP-dependent synthetase/ligase" evidence="4">
    <location>
        <begin position="76"/>
        <end position="413"/>
    </location>
</feature>
<dbReference type="Gene3D" id="2.30.38.10">
    <property type="entry name" value="Luciferase, Domain 3"/>
    <property type="match status" value="1"/>
</dbReference>
<dbReference type="OrthoDB" id="416786at2759"/>
<keyword evidence="1" id="KW-0596">Phosphopantetheine</keyword>
<organism evidence="5 6">
    <name type="scientific">Penicillium angulare</name>
    <dbReference type="NCBI Taxonomy" id="116970"/>
    <lineage>
        <taxon>Eukaryota</taxon>
        <taxon>Fungi</taxon>
        <taxon>Dikarya</taxon>
        <taxon>Ascomycota</taxon>
        <taxon>Pezizomycotina</taxon>
        <taxon>Eurotiomycetes</taxon>
        <taxon>Eurotiomycetidae</taxon>
        <taxon>Eurotiales</taxon>
        <taxon>Aspergillaceae</taxon>
        <taxon>Penicillium</taxon>
    </lineage>
</organism>
<keyword evidence="2" id="KW-0597">Phosphoprotein</keyword>
<accession>A0A9W9FB69</accession>
<evidence type="ECO:0000313" key="5">
    <source>
        <dbReference type="EMBL" id="KAJ5096757.1"/>
    </source>
</evidence>
<dbReference type="GO" id="GO:0044550">
    <property type="term" value="P:secondary metabolite biosynthetic process"/>
    <property type="evidence" value="ECO:0007669"/>
    <property type="project" value="TreeGrafter"/>
</dbReference>
<evidence type="ECO:0000313" key="6">
    <source>
        <dbReference type="Proteomes" id="UP001149165"/>
    </source>
</evidence>
<proteinExistence type="predicted"/>
<dbReference type="GO" id="GO:0005737">
    <property type="term" value="C:cytoplasm"/>
    <property type="evidence" value="ECO:0007669"/>
    <property type="project" value="TreeGrafter"/>
</dbReference>
<dbReference type="Gene3D" id="3.40.50.980">
    <property type="match status" value="2"/>
</dbReference>
<protein>
    <submittedName>
        <fullName evidence="5">Acetyl-CoA synthetase-like protein</fullName>
    </submittedName>
</protein>
<dbReference type="EMBL" id="JAPQKH010000005">
    <property type="protein sequence ID" value="KAJ5096757.1"/>
    <property type="molecule type" value="Genomic_DNA"/>
</dbReference>
<dbReference type="GO" id="GO:0016874">
    <property type="term" value="F:ligase activity"/>
    <property type="evidence" value="ECO:0007669"/>
    <property type="project" value="UniProtKB-KW"/>
</dbReference>
<dbReference type="InterPro" id="IPR000873">
    <property type="entry name" value="AMP-dep_synth/lig_dom"/>
</dbReference>
<evidence type="ECO:0000256" key="3">
    <source>
        <dbReference type="ARBA" id="ARBA00022598"/>
    </source>
</evidence>
<evidence type="ECO:0000259" key="4">
    <source>
        <dbReference type="Pfam" id="PF00501"/>
    </source>
</evidence>
<keyword evidence="3" id="KW-0436">Ligase</keyword>